<evidence type="ECO:0000313" key="1">
    <source>
        <dbReference type="EMBL" id="VDN09152.1"/>
    </source>
</evidence>
<protein>
    <submittedName>
        <fullName evidence="1">Uncharacterized protein</fullName>
    </submittedName>
</protein>
<gene>
    <name evidence="1" type="ORF">DILT_LOCUS4983</name>
</gene>
<reference evidence="1 2" key="1">
    <citation type="submission" date="2018-11" db="EMBL/GenBank/DDBJ databases">
        <authorList>
            <consortium name="Pathogen Informatics"/>
        </authorList>
    </citation>
    <scope>NUCLEOTIDE SEQUENCE [LARGE SCALE GENOMIC DNA]</scope>
</reference>
<accession>A0A3P7NLD3</accession>
<keyword evidence="2" id="KW-1185">Reference proteome</keyword>
<dbReference type="Proteomes" id="UP000281553">
    <property type="component" value="Unassembled WGS sequence"/>
</dbReference>
<organism evidence="1 2">
    <name type="scientific">Dibothriocephalus latus</name>
    <name type="common">Fish tapeworm</name>
    <name type="synonym">Diphyllobothrium latum</name>
    <dbReference type="NCBI Taxonomy" id="60516"/>
    <lineage>
        <taxon>Eukaryota</taxon>
        <taxon>Metazoa</taxon>
        <taxon>Spiralia</taxon>
        <taxon>Lophotrochozoa</taxon>
        <taxon>Platyhelminthes</taxon>
        <taxon>Cestoda</taxon>
        <taxon>Eucestoda</taxon>
        <taxon>Diphyllobothriidea</taxon>
        <taxon>Diphyllobothriidae</taxon>
        <taxon>Dibothriocephalus</taxon>
    </lineage>
</organism>
<evidence type="ECO:0000313" key="2">
    <source>
        <dbReference type="Proteomes" id="UP000281553"/>
    </source>
</evidence>
<dbReference type="EMBL" id="UYRU01046499">
    <property type="protein sequence ID" value="VDN09152.1"/>
    <property type="molecule type" value="Genomic_DNA"/>
</dbReference>
<sequence length="246" mass="26503">MWMVLGGDDASEGVGEVAGVVIPVDEGRGPSVVRVVAIEVLGKEESVEGFDAVEVDAAGRGIHCLRRRPTKPMRARKCQSTVVREQQVMNCSRGDARGGLHSANVEKVSVCSVGDADPGTLVTVGVRQNGREHETEECHTGEVLRTAELLHAFPKSSTIHRVERFHESGEQAGAHLLALLLQLSCGKDHVGGAAVTAKTTLAFRRESLFEVVVETVQENLSEDFAGNVEQRYSAMIVTDLTIPLRL</sequence>
<dbReference type="AlphaFoldDB" id="A0A3P7NLD3"/>
<proteinExistence type="predicted"/>
<name>A0A3P7NLD3_DIBLA</name>